<gene>
    <name evidence="3" type="ORF">C8R41DRAFT_134925</name>
</gene>
<dbReference type="EMBL" id="JANVFT010000015">
    <property type="protein sequence ID" value="KAJ4498450.1"/>
    <property type="molecule type" value="Genomic_DNA"/>
</dbReference>
<dbReference type="Proteomes" id="UP001150217">
    <property type="component" value="Unassembled WGS sequence"/>
</dbReference>
<comment type="caution">
    <text evidence="3">The sequence shown here is derived from an EMBL/GenBank/DDBJ whole genome shotgun (WGS) entry which is preliminary data.</text>
</comment>
<proteinExistence type="predicted"/>
<name>A0ABQ8VSK1_9AGAR</name>
<organism evidence="3 4">
    <name type="scientific">Lentinula lateritia</name>
    <dbReference type="NCBI Taxonomy" id="40482"/>
    <lineage>
        <taxon>Eukaryota</taxon>
        <taxon>Fungi</taxon>
        <taxon>Dikarya</taxon>
        <taxon>Basidiomycota</taxon>
        <taxon>Agaricomycotina</taxon>
        <taxon>Agaricomycetes</taxon>
        <taxon>Agaricomycetidae</taxon>
        <taxon>Agaricales</taxon>
        <taxon>Marasmiineae</taxon>
        <taxon>Omphalotaceae</taxon>
        <taxon>Lentinula</taxon>
    </lineage>
</organism>
<feature type="region of interest" description="Disordered" evidence="1">
    <location>
        <begin position="97"/>
        <end position="209"/>
    </location>
</feature>
<feature type="compositionally biased region" description="Basic residues" evidence="1">
    <location>
        <begin position="125"/>
        <end position="138"/>
    </location>
</feature>
<evidence type="ECO:0000256" key="1">
    <source>
        <dbReference type="SAM" id="MobiDB-lite"/>
    </source>
</evidence>
<evidence type="ECO:0000256" key="2">
    <source>
        <dbReference type="SAM" id="SignalP"/>
    </source>
</evidence>
<feature type="chain" id="PRO_5045751458" evidence="2">
    <location>
        <begin position="19"/>
        <end position="209"/>
    </location>
</feature>
<evidence type="ECO:0000313" key="3">
    <source>
        <dbReference type="EMBL" id="KAJ4498450.1"/>
    </source>
</evidence>
<keyword evidence="4" id="KW-1185">Reference proteome</keyword>
<sequence>MLYLSLFLISSLFCASMAIRHIYDFSKALAGEVRILLAEVGQLRDERRQLQYEIAEIMALKSKNTGSQEEYRGMPGGMYDHPDALAYAMAGLTFPPHPQDPLTLTPVDPPPLQEPPAPASPAWRTVHKRAERKPRTKKATGIPQSIPSPSQVPPLEIPKPNVPAWAQWRPNPLLSPTPRHGSFSGGGGPGPATPPPRTGLFGPPSPPPK</sequence>
<feature type="compositionally biased region" description="Pro residues" evidence="1">
    <location>
        <begin position="150"/>
        <end position="161"/>
    </location>
</feature>
<feature type="compositionally biased region" description="Pro residues" evidence="1">
    <location>
        <begin position="191"/>
        <end position="209"/>
    </location>
</feature>
<accession>A0ABQ8VSK1</accession>
<evidence type="ECO:0000313" key="4">
    <source>
        <dbReference type="Proteomes" id="UP001150217"/>
    </source>
</evidence>
<keyword evidence="2" id="KW-0732">Signal</keyword>
<protein>
    <submittedName>
        <fullName evidence="3">Uncharacterized protein</fullName>
    </submittedName>
</protein>
<feature type="signal peptide" evidence="2">
    <location>
        <begin position="1"/>
        <end position="18"/>
    </location>
</feature>
<feature type="compositionally biased region" description="Pro residues" evidence="1">
    <location>
        <begin position="107"/>
        <end position="119"/>
    </location>
</feature>
<reference evidence="3" key="1">
    <citation type="submission" date="2022-08" db="EMBL/GenBank/DDBJ databases">
        <title>A Global Phylogenomic Analysis of the Shiitake Genus Lentinula.</title>
        <authorList>
            <consortium name="DOE Joint Genome Institute"/>
            <person name="Sierra-Patev S."/>
            <person name="Min B."/>
            <person name="Naranjo-Ortiz M."/>
            <person name="Looney B."/>
            <person name="Konkel Z."/>
            <person name="Slot J.C."/>
            <person name="Sakamoto Y."/>
            <person name="Steenwyk J.L."/>
            <person name="Rokas A."/>
            <person name="Carro J."/>
            <person name="Camarero S."/>
            <person name="Ferreira P."/>
            <person name="Molpeceres G."/>
            <person name="Ruiz-Duenas F.J."/>
            <person name="Serrano A."/>
            <person name="Henrissat B."/>
            <person name="Drula E."/>
            <person name="Hughes K.W."/>
            <person name="Mata J.L."/>
            <person name="Ishikawa N.K."/>
            <person name="Vargas-Isla R."/>
            <person name="Ushijima S."/>
            <person name="Smith C.A."/>
            <person name="Ahrendt S."/>
            <person name="Andreopoulos W."/>
            <person name="He G."/>
            <person name="Labutti K."/>
            <person name="Lipzen A."/>
            <person name="Ng V."/>
            <person name="Riley R."/>
            <person name="Sandor L."/>
            <person name="Barry K."/>
            <person name="Martinez A.T."/>
            <person name="Xiao Y."/>
            <person name="Gibbons J.G."/>
            <person name="Terashima K."/>
            <person name="Grigoriev I.V."/>
            <person name="Hibbett D.S."/>
        </authorList>
    </citation>
    <scope>NUCLEOTIDE SEQUENCE</scope>
    <source>
        <strain evidence="3">RHP3577 ss4</strain>
    </source>
</reference>